<name>A0A1I0RKQ5_9RHOB</name>
<dbReference type="Pfam" id="PF19662">
    <property type="entry name" value="DUF6165"/>
    <property type="match status" value="1"/>
</dbReference>
<protein>
    <submittedName>
        <fullName evidence="1">Uncharacterized protein</fullName>
    </submittedName>
</protein>
<keyword evidence="2" id="KW-1185">Reference proteome</keyword>
<reference evidence="1 2" key="1">
    <citation type="submission" date="2016-10" db="EMBL/GenBank/DDBJ databases">
        <authorList>
            <person name="de Groot N.N."/>
        </authorList>
    </citation>
    <scope>NUCLEOTIDE SEQUENCE [LARGE SCALE GENOMIC DNA]</scope>
    <source>
        <strain evidence="1 2">DSM 17925</strain>
    </source>
</reference>
<dbReference type="InterPro" id="IPR046163">
    <property type="entry name" value="DUF6165"/>
</dbReference>
<gene>
    <name evidence="1" type="ORF">SAMN04488515_2829</name>
</gene>
<dbReference type="EMBL" id="FOIZ01000002">
    <property type="protein sequence ID" value="SEW41437.1"/>
    <property type="molecule type" value="Genomic_DNA"/>
</dbReference>
<dbReference type="STRING" id="364200.SAMN04488515_2829"/>
<dbReference type="RefSeq" id="WP_089996063.1">
    <property type="nucleotide sequence ID" value="NZ_FOIZ01000002.1"/>
</dbReference>
<evidence type="ECO:0000313" key="2">
    <source>
        <dbReference type="Proteomes" id="UP000199167"/>
    </source>
</evidence>
<accession>A0A1I0RKQ5</accession>
<organism evidence="1 2">
    <name type="scientific">Cognatiyoonia koreensis</name>
    <dbReference type="NCBI Taxonomy" id="364200"/>
    <lineage>
        <taxon>Bacteria</taxon>
        <taxon>Pseudomonadati</taxon>
        <taxon>Pseudomonadota</taxon>
        <taxon>Alphaproteobacteria</taxon>
        <taxon>Rhodobacterales</taxon>
        <taxon>Paracoccaceae</taxon>
        <taxon>Cognatiyoonia</taxon>
    </lineage>
</organism>
<sequence length="133" mass="14743">MKEILVPTAPGELIDKLTILRLKSEKITDDAKLANVRHEQAVLQRIADAALPDIDALAALADQLYDINADLWVIEDDIRACEARGDFGAGFIGLARAVYVTNDERARIKKEINLLLGSDIVEEKSYYQDSEST</sequence>
<proteinExistence type="predicted"/>
<dbReference type="Proteomes" id="UP000199167">
    <property type="component" value="Unassembled WGS sequence"/>
</dbReference>
<evidence type="ECO:0000313" key="1">
    <source>
        <dbReference type="EMBL" id="SEW41437.1"/>
    </source>
</evidence>
<dbReference type="OrthoDB" id="9155693at2"/>
<dbReference type="AlphaFoldDB" id="A0A1I0RKQ5"/>